<keyword evidence="3" id="KW-0034">Amyloid</keyword>
<dbReference type="EMBL" id="JAADJZ010000002">
    <property type="protein sequence ID" value="KAF2877474.1"/>
    <property type="molecule type" value="Genomic_DNA"/>
</dbReference>
<sequence length="567" mass="64006">MSGLEIPAFLIGAAGLFSSCVDAFSYFKAAQRADEDIEILLLKLDIEKTRLLLWGNEIGMFSANQQHPRLRQQDTVELLERILDQIEKLLTDSETLRTSYGVRNLEETRAKAIDFLSSKSLAIFRTSASRFWTRNASRLGSGRQRGGEGLVARTKWAIYEGRRFQGLVNNVKHFVDNLYELVSVDRETQDSIIKADIETILDLSQLRLVEAATEDSYRAYSQIAASVIEASEFGTVDRRTVEERIRDIQSLQDQNQPIQIYDARDPSSNENSGLRSVLNSVHQLETVDSDNSALAKYLDRTWLERRLDHFEYEQPYHYRVDRDSHSIVLGEADYLAPLLQKAPGRIPKATEVWALKTTNYPVRSLSRQLLCTFIEKRRPMDQNRLRHVVGSKRASSSTIQEHKRQRVSAGSSNGNADDGGGADSENSEDRGEEGISDIITLNASPLSSPPAAFPISTPYSASRNPIHPYTLPNSHLPQTPTMTPYPCAHAHCIKHLTTRARRAQGGVLCIKHADDLYGSVRAMYNSWYKDIHDARGATPVDGEGMRRYWEDRRERVAALVAELERRG</sequence>
<keyword evidence="4" id="KW-1185">Reference proteome</keyword>
<gene>
    <name evidence="3" type="ORF">BDV95DRAFT_644724</name>
</gene>
<dbReference type="Gene3D" id="1.20.120.1020">
    <property type="entry name" value="Prion-inhibition and propagation, HeLo domain"/>
    <property type="match status" value="1"/>
</dbReference>
<keyword evidence="3" id="KW-0640">Prion</keyword>
<proteinExistence type="predicted"/>
<feature type="domain" description="Prion-inhibition and propagation HeLo" evidence="2">
    <location>
        <begin position="11"/>
        <end position="208"/>
    </location>
</feature>
<name>A0A7C8IEA0_9PLEO</name>
<dbReference type="AlphaFoldDB" id="A0A7C8IEA0"/>
<dbReference type="OrthoDB" id="3681814at2759"/>
<comment type="caution">
    <text evidence="3">The sequence shown here is derived from an EMBL/GenBank/DDBJ whole genome shotgun (WGS) entry which is preliminary data.</text>
</comment>
<protein>
    <submittedName>
        <fullName evidence="3">Prion-inhibition and propagation-domain-containing protein</fullName>
    </submittedName>
</protein>
<dbReference type="InterPro" id="IPR038305">
    <property type="entry name" value="HeLo_sf"/>
</dbReference>
<dbReference type="PANTHER" id="PTHR37542">
    <property type="entry name" value="HELO DOMAIN-CONTAINING PROTEIN-RELATED"/>
    <property type="match status" value="1"/>
</dbReference>
<dbReference type="Pfam" id="PF14479">
    <property type="entry name" value="HeLo"/>
    <property type="match status" value="1"/>
</dbReference>
<evidence type="ECO:0000259" key="2">
    <source>
        <dbReference type="Pfam" id="PF14479"/>
    </source>
</evidence>
<organism evidence="3 4">
    <name type="scientific">Massariosphaeria phaeospora</name>
    <dbReference type="NCBI Taxonomy" id="100035"/>
    <lineage>
        <taxon>Eukaryota</taxon>
        <taxon>Fungi</taxon>
        <taxon>Dikarya</taxon>
        <taxon>Ascomycota</taxon>
        <taxon>Pezizomycotina</taxon>
        <taxon>Dothideomycetes</taxon>
        <taxon>Pleosporomycetidae</taxon>
        <taxon>Pleosporales</taxon>
        <taxon>Pleosporales incertae sedis</taxon>
        <taxon>Massariosphaeria</taxon>
    </lineage>
</organism>
<evidence type="ECO:0000256" key="1">
    <source>
        <dbReference type="SAM" id="MobiDB-lite"/>
    </source>
</evidence>
<accession>A0A7C8IEA0</accession>
<evidence type="ECO:0000313" key="4">
    <source>
        <dbReference type="Proteomes" id="UP000481861"/>
    </source>
</evidence>
<dbReference type="InterPro" id="IPR029498">
    <property type="entry name" value="HeLo_dom"/>
</dbReference>
<dbReference type="Proteomes" id="UP000481861">
    <property type="component" value="Unassembled WGS sequence"/>
</dbReference>
<reference evidence="3 4" key="1">
    <citation type="submission" date="2020-01" db="EMBL/GenBank/DDBJ databases">
        <authorList>
            <consortium name="DOE Joint Genome Institute"/>
            <person name="Haridas S."/>
            <person name="Albert R."/>
            <person name="Binder M."/>
            <person name="Bloem J."/>
            <person name="Labutti K."/>
            <person name="Salamov A."/>
            <person name="Andreopoulos B."/>
            <person name="Baker S.E."/>
            <person name="Barry K."/>
            <person name="Bills G."/>
            <person name="Bluhm B.H."/>
            <person name="Cannon C."/>
            <person name="Castanera R."/>
            <person name="Culley D.E."/>
            <person name="Daum C."/>
            <person name="Ezra D."/>
            <person name="Gonzalez J.B."/>
            <person name="Henrissat B."/>
            <person name="Kuo A."/>
            <person name="Liang C."/>
            <person name="Lipzen A."/>
            <person name="Lutzoni F."/>
            <person name="Magnuson J."/>
            <person name="Mondo S."/>
            <person name="Nolan M."/>
            <person name="Ohm R."/>
            <person name="Pangilinan J."/>
            <person name="Park H.-J.H."/>
            <person name="Ramirez L."/>
            <person name="Alfaro M."/>
            <person name="Sun H."/>
            <person name="Tritt A."/>
            <person name="Yoshinaga Y."/>
            <person name="Zwiers L.-H.L."/>
            <person name="Turgeon B.G."/>
            <person name="Goodwin S.B."/>
            <person name="Spatafora J.W."/>
            <person name="Crous P.W."/>
            <person name="Grigoriev I.V."/>
        </authorList>
    </citation>
    <scope>NUCLEOTIDE SEQUENCE [LARGE SCALE GENOMIC DNA]</scope>
    <source>
        <strain evidence="3 4">CBS 611.86</strain>
    </source>
</reference>
<evidence type="ECO:0000313" key="3">
    <source>
        <dbReference type="EMBL" id="KAF2877474.1"/>
    </source>
</evidence>
<feature type="region of interest" description="Disordered" evidence="1">
    <location>
        <begin position="384"/>
        <end position="432"/>
    </location>
</feature>